<evidence type="ECO:0000256" key="1">
    <source>
        <dbReference type="PROSITE-ProRule" id="PRU00339"/>
    </source>
</evidence>
<dbReference type="PROSITE" id="PS50005">
    <property type="entry name" value="TPR"/>
    <property type="match status" value="1"/>
</dbReference>
<dbReference type="EMBL" id="MU865998">
    <property type="protein sequence ID" value="KAK4443193.1"/>
    <property type="molecule type" value="Genomic_DNA"/>
</dbReference>
<dbReference type="Pfam" id="PF25000">
    <property type="entry name" value="DUF7779"/>
    <property type="match status" value="1"/>
</dbReference>
<dbReference type="PANTHER" id="PTHR35205">
    <property type="entry name" value="NB-ARC AND TPR DOMAIN PROTEIN"/>
    <property type="match status" value="1"/>
</dbReference>
<dbReference type="InterPro" id="IPR027417">
    <property type="entry name" value="P-loop_NTPase"/>
</dbReference>
<name>A0AAV9G3Y2_9PEZI</name>
<proteinExistence type="predicted"/>
<dbReference type="GO" id="GO:0043531">
    <property type="term" value="F:ADP binding"/>
    <property type="evidence" value="ECO:0007669"/>
    <property type="project" value="InterPro"/>
</dbReference>
<keyword evidence="1" id="KW-0802">TPR repeat</keyword>
<organism evidence="3 4">
    <name type="scientific">Podospora aff. communis PSN243</name>
    <dbReference type="NCBI Taxonomy" id="3040156"/>
    <lineage>
        <taxon>Eukaryota</taxon>
        <taxon>Fungi</taxon>
        <taxon>Dikarya</taxon>
        <taxon>Ascomycota</taxon>
        <taxon>Pezizomycotina</taxon>
        <taxon>Sordariomycetes</taxon>
        <taxon>Sordariomycetidae</taxon>
        <taxon>Sordariales</taxon>
        <taxon>Podosporaceae</taxon>
        <taxon>Podospora</taxon>
    </lineage>
</organism>
<dbReference type="Proteomes" id="UP001321760">
    <property type="component" value="Unassembled WGS sequence"/>
</dbReference>
<dbReference type="Gene3D" id="3.40.50.300">
    <property type="entry name" value="P-loop containing nucleotide triphosphate hydrolases"/>
    <property type="match status" value="1"/>
</dbReference>
<dbReference type="AlphaFoldDB" id="A0AAV9G3Y2"/>
<dbReference type="SUPFAM" id="SSF48452">
    <property type="entry name" value="TPR-like"/>
    <property type="match status" value="2"/>
</dbReference>
<accession>A0AAV9G3Y2</accession>
<dbReference type="InterPro" id="IPR056681">
    <property type="entry name" value="DUF7779"/>
</dbReference>
<dbReference type="InterPro" id="IPR019734">
    <property type="entry name" value="TPR_rpt"/>
</dbReference>
<sequence length="722" mass="81087">MTLEDSDPNRIFVGQQQVLSAIHEASIPNPGEASESQLKPRQFALCGLGGVGKTEAAYEFSLRNKDKFDAIFWVSADEPAKLAQGFVDISLNLGLETAAKAINQAFSKALNTSLPVSTAKPASWLLIFDNADNLDLLHDYWPEGPGSILITSRDPLAKRLYSSSSSGLDLEPLNDVDGGALLLKFSGLDESSEDDATKIAQEISRSLAGWPLAIAQMAVIIRRQDLSLSEFRSIYEEDEHLWAFEKLSPEAKGLMKLMLFMDPDVIQESILFDAAVRMFAESSFNRPKFNEARAELSQSSLIRRDKRKTPLSDYQISVHRLVQDAIRSSMSDEDMVSIFETMVDLLWRAWPQSMSSPTKPSPLQHEATDTRYSVSRYPICVALYPHVLRLKRMWPLVSECSDDTRLRFAALLTDAAWYQHEKGRFRGFDGFFDLAQSIYEALPGDGSDSVLCSIHFCLGLIYTDTNEPKLALKHKEANLAMQRAICDSIGPDFVDTRLGNAYTEMGLALAEAGKLDEAIEAFEREMEIRKRIGTTSLVSRDANYAMALMLRGGLDKAEGVLLDSVKIWEASGSPVTLRIARFFQALGNLRNTQKRHDESYEYHQKALHFFIEAMGVRSYRAADLRHKCALHLIRLERYEEAIVTLNAALECWTLNADLFQPELARTTWVKAKLLEKLDEPLKASVAFKVAGRIRSKLVPGDGRNVRELQDEDFDSLLEYRSR</sequence>
<comment type="caution">
    <text evidence="3">The sequence shown here is derived from an EMBL/GenBank/DDBJ whole genome shotgun (WGS) entry which is preliminary data.</text>
</comment>
<evidence type="ECO:0000259" key="2">
    <source>
        <dbReference type="Pfam" id="PF25000"/>
    </source>
</evidence>
<evidence type="ECO:0000313" key="3">
    <source>
        <dbReference type="EMBL" id="KAK4443193.1"/>
    </source>
</evidence>
<evidence type="ECO:0000313" key="4">
    <source>
        <dbReference type="Proteomes" id="UP001321760"/>
    </source>
</evidence>
<feature type="repeat" description="TPR" evidence="1">
    <location>
        <begin position="499"/>
        <end position="532"/>
    </location>
</feature>
<gene>
    <name evidence="3" type="ORF">QBC34DRAFT_452693</name>
</gene>
<keyword evidence="4" id="KW-1185">Reference proteome</keyword>
<dbReference type="SMART" id="SM00028">
    <property type="entry name" value="TPR"/>
    <property type="match status" value="4"/>
</dbReference>
<dbReference type="PANTHER" id="PTHR35205:SF1">
    <property type="entry name" value="ZU5 DOMAIN-CONTAINING PROTEIN"/>
    <property type="match status" value="1"/>
</dbReference>
<reference evidence="3" key="2">
    <citation type="submission" date="2023-05" db="EMBL/GenBank/DDBJ databases">
        <authorList>
            <consortium name="Lawrence Berkeley National Laboratory"/>
            <person name="Steindorff A."/>
            <person name="Hensen N."/>
            <person name="Bonometti L."/>
            <person name="Westerberg I."/>
            <person name="Brannstrom I.O."/>
            <person name="Guillou S."/>
            <person name="Cros-Aarteil S."/>
            <person name="Calhoun S."/>
            <person name="Haridas S."/>
            <person name="Kuo A."/>
            <person name="Mondo S."/>
            <person name="Pangilinan J."/>
            <person name="Riley R."/>
            <person name="Labutti K."/>
            <person name="Andreopoulos B."/>
            <person name="Lipzen A."/>
            <person name="Chen C."/>
            <person name="Yanf M."/>
            <person name="Daum C."/>
            <person name="Ng V."/>
            <person name="Clum A."/>
            <person name="Ohm R."/>
            <person name="Martin F."/>
            <person name="Silar P."/>
            <person name="Natvig D."/>
            <person name="Lalanne C."/>
            <person name="Gautier V."/>
            <person name="Ament-Velasquez S.L."/>
            <person name="Kruys A."/>
            <person name="Hutchinson M.I."/>
            <person name="Powell A.J."/>
            <person name="Barry K."/>
            <person name="Miller A.N."/>
            <person name="Grigoriev I.V."/>
            <person name="Debuchy R."/>
            <person name="Gladieux P."/>
            <person name="Thoren M.H."/>
            <person name="Johannesson H."/>
        </authorList>
    </citation>
    <scope>NUCLEOTIDE SEQUENCE</scope>
    <source>
        <strain evidence="3">PSN243</strain>
    </source>
</reference>
<dbReference type="InterPro" id="IPR011990">
    <property type="entry name" value="TPR-like_helical_dom_sf"/>
</dbReference>
<dbReference type="SUPFAM" id="SSF52540">
    <property type="entry name" value="P-loop containing nucleoside triphosphate hydrolases"/>
    <property type="match status" value="1"/>
</dbReference>
<feature type="domain" description="DUF7779" evidence="2">
    <location>
        <begin position="242"/>
        <end position="334"/>
    </location>
</feature>
<dbReference type="Gene3D" id="1.25.40.10">
    <property type="entry name" value="Tetratricopeptide repeat domain"/>
    <property type="match status" value="1"/>
</dbReference>
<protein>
    <submittedName>
        <fullName evidence="3">Tetratricopeptide repeat domain-containing protein</fullName>
    </submittedName>
</protein>
<reference evidence="3" key="1">
    <citation type="journal article" date="2023" name="Mol. Phylogenet. Evol.">
        <title>Genome-scale phylogeny and comparative genomics of the fungal order Sordariales.</title>
        <authorList>
            <person name="Hensen N."/>
            <person name="Bonometti L."/>
            <person name="Westerberg I."/>
            <person name="Brannstrom I.O."/>
            <person name="Guillou S."/>
            <person name="Cros-Aarteil S."/>
            <person name="Calhoun S."/>
            <person name="Haridas S."/>
            <person name="Kuo A."/>
            <person name="Mondo S."/>
            <person name="Pangilinan J."/>
            <person name="Riley R."/>
            <person name="LaButti K."/>
            <person name="Andreopoulos B."/>
            <person name="Lipzen A."/>
            <person name="Chen C."/>
            <person name="Yan M."/>
            <person name="Daum C."/>
            <person name="Ng V."/>
            <person name="Clum A."/>
            <person name="Steindorff A."/>
            <person name="Ohm R.A."/>
            <person name="Martin F."/>
            <person name="Silar P."/>
            <person name="Natvig D.O."/>
            <person name="Lalanne C."/>
            <person name="Gautier V."/>
            <person name="Ament-Velasquez S.L."/>
            <person name="Kruys A."/>
            <person name="Hutchinson M.I."/>
            <person name="Powell A.J."/>
            <person name="Barry K."/>
            <person name="Miller A.N."/>
            <person name="Grigoriev I.V."/>
            <person name="Debuchy R."/>
            <person name="Gladieux P."/>
            <person name="Hiltunen Thoren M."/>
            <person name="Johannesson H."/>
        </authorList>
    </citation>
    <scope>NUCLEOTIDE SEQUENCE</scope>
    <source>
        <strain evidence="3">PSN243</strain>
    </source>
</reference>